<dbReference type="CDD" id="cd01517">
    <property type="entry name" value="PAP_phosphatase"/>
    <property type="match status" value="1"/>
</dbReference>
<dbReference type="GO" id="GO:0046872">
    <property type="term" value="F:metal ion binding"/>
    <property type="evidence" value="ECO:0007669"/>
    <property type="project" value="UniProtKB-KW"/>
</dbReference>
<dbReference type="InterPro" id="IPR000760">
    <property type="entry name" value="Inositol_monophosphatase-like"/>
</dbReference>
<dbReference type="EMBL" id="JAUTDP010000011">
    <property type="protein sequence ID" value="KAK3392540.1"/>
    <property type="molecule type" value="Genomic_DNA"/>
</dbReference>
<dbReference type="Pfam" id="PF00459">
    <property type="entry name" value="Inositol_P"/>
    <property type="match status" value="1"/>
</dbReference>
<dbReference type="GO" id="GO:0008441">
    <property type="term" value="F:3'(2'),5'-bisphosphate nucleotidase activity"/>
    <property type="evidence" value="ECO:0007669"/>
    <property type="project" value="TreeGrafter"/>
</dbReference>
<proteinExistence type="inferred from homology"/>
<name>A0AAE0P3H5_SORBR</name>
<dbReference type="Gene3D" id="3.30.540.10">
    <property type="entry name" value="Fructose-1,6-Bisphosphatase, subunit A, domain 1"/>
    <property type="match status" value="1"/>
</dbReference>
<evidence type="ECO:0000256" key="3">
    <source>
        <dbReference type="ARBA" id="ARBA00022723"/>
    </source>
</evidence>
<reference evidence="8" key="1">
    <citation type="journal article" date="2023" name="Mol. Phylogenet. Evol.">
        <title>Genome-scale phylogeny and comparative genomics of the fungal order Sordariales.</title>
        <authorList>
            <person name="Hensen N."/>
            <person name="Bonometti L."/>
            <person name="Westerberg I."/>
            <person name="Brannstrom I.O."/>
            <person name="Guillou S."/>
            <person name="Cros-Aarteil S."/>
            <person name="Calhoun S."/>
            <person name="Haridas S."/>
            <person name="Kuo A."/>
            <person name="Mondo S."/>
            <person name="Pangilinan J."/>
            <person name="Riley R."/>
            <person name="LaButti K."/>
            <person name="Andreopoulos B."/>
            <person name="Lipzen A."/>
            <person name="Chen C."/>
            <person name="Yan M."/>
            <person name="Daum C."/>
            <person name="Ng V."/>
            <person name="Clum A."/>
            <person name="Steindorff A."/>
            <person name="Ohm R.A."/>
            <person name="Martin F."/>
            <person name="Silar P."/>
            <person name="Natvig D.O."/>
            <person name="Lalanne C."/>
            <person name="Gautier V."/>
            <person name="Ament-Velasquez S.L."/>
            <person name="Kruys A."/>
            <person name="Hutchinson M.I."/>
            <person name="Powell A.J."/>
            <person name="Barry K."/>
            <person name="Miller A.N."/>
            <person name="Grigoriev I.V."/>
            <person name="Debuchy R."/>
            <person name="Gladieux P."/>
            <person name="Hiltunen Thoren M."/>
            <person name="Johannesson H."/>
        </authorList>
    </citation>
    <scope>NUCLEOTIDE SEQUENCE</scope>
    <source>
        <strain evidence="8">FGSC 1904</strain>
    </source>
</reference>
<keyword evidence="4" id="KW-0378">Hydrolase</keyword>
<feature type="binding site" evidence="6">
    <location>
        <position position="158"/>
    </location>
    <ligand>
        <name>Mg(2+)</name>
        <dbReference type="ChEBI" id="CHEBI:18420"/>
        <label>1</label>
        <note>catalytic</note>
    </ligand>
</feature>
<evidence type="ECO:0000256" key="4">
    <source>
        <dbReference type="ARBA" id="ARBA00022801"/>
    </source>
</evidence>
<dbReference type="SUPFAM" id="SSF56655">
    <property type="entry name" value="Carbohydrate phosphatase"/>
    <property type="match status" value="1"/>
</dbReference>
<gene>
    <name evidence="8" type="ORF">B0T20DRAFT_58222</name>
</gene>
<comment type="similarity">
    <text evidence="2">Belongs to the inositol monophosphatase superfamily.</text>
</comment>
<keyword evidence="9" id="KW-1185">Reference proteome</keyword>
<reference evidence="8" key="2">
    <citation type="submission" date="2023-07" db="EMBL/GenBank/DDBJ databases">
        <authorList>
            <consortium name="Lawrence Berkeley National Laboratory"/>
            <person name="Haridas S."/>
            <person name="Hensen N."/>
            <person name="Bonometti L."/>
            <person name="Westerberg I."/>
            <person name="Brannstrom I.O."/>
            <person name="Guillou S."/>
            <person name="Cros-Aarteil S."/>
            <person name="Calhoun S."/>
            <person name="Kuo A."/>
            <person name="Mondo S."/>
            <person name="Pangilinan J."/>
            <person name="Riley R."/>
            <person name="LaButti K."/>
            <person name="Andreopoulos B."/>
            <person name="Lipzen A."/>
            <person name="Chen C."/>
            <person name="Yanf M."/>
            <person name="Daum C."/>
            <person name="Ng V."/>
            <person name="Clum A."/>
            <person name="Steindorff A."/>
            <person name="Ohm R."/>
            <person name="Martin F."/>
            <person name="Silar P."/>
            <person name="Natvig D."/>
            <person name="Lalanne C."/>
            <person name="Gautier V."/>
            <person name="Ament-velasquez S.L."/>
            <person name="Kruys A."/>
            <person name="Hutchinson M.I."/>
            <person name="Powell A.J."/>
            <person name="Barry K."/>
            <person name="Miller A.N."/>
            <person name="Grigoriev I.V."/>
            <person name="Debuchy R."/>
            <person name="Gladieux P."/>
            <person name="Thoren M.H."/>
            <person name="Johannesson H."/>
        </authorList>
    </citation>
    <scope>NUCLEOTIDE SEQUENCE</scope>
    <source>
        <strain evidence="8">FGSC 1904</strain>
    </source>
</reference>
<dbReference type="PANTHER" id="PTHR43200:SF2">
    <property type="entry name" value="3'(2'),5'-BISPHOSPHATE NUCLEOTIDASE"/>
    <property type="match status" value="1"/>
</dbReference>
<keyword evidence="7" id="KW-0812">Transmembrane</keyword>
<feature type="binding site" evidence="6">
    <location>
        <position position="71"/>
    </location>
    <ligand>
        <name>Mg(2+)</name>
        <dbReference type="ChEBI" id="CHEBI:18420"/>
        <label>1</label>
        <note>catalytic</note>
    </ligand>
</feature>
<evidence type="ECO:0000256" key="2">
    <source>
        <dbReference type="ARBA" id="ARBA00009759"/>
    </source>
</evidence>
<feature type="binding site" evidence="6">
    <location>
        <position position="157"/>
    </location>
    <ligand>
        <name>Mg(2+)</name>
        <dbReference type="ChEBI" id="CHEBI:18420"/>
        <label>1</label>
        <note>catalytic</note>
    </ligand>
</feature>
<evidence type="ECO:0000256" key="7">
    <source>
        <dbReference type="SAM" id="Phobius"/>
    </source>
</evidence>
<evidence type="ECO:0000256" key="5">
    <source>
        <dbReference type="ARBA" id="ARBA00022842"/>
    </source>
</evidence>
<comment type="cofactor">
    <cofactor evidence="1 6">
        <name>Mg(2+)</name>
        <dbReference type="ChEBI" id="CHEBI:18420"/>
    </cofactor>
</comment>
<evidence type="ECO:0000256" key="6">
    <source>
        <dbReference type="PIRSR" id="PIRSR600760-2"/>
    </source>
</evidence>
<dbReference type="AlphaFoldDB" id="A0AAE0P3H5"/>
<dbReference type="PANTHER" id="PTHR43200">
    <property type="entry name" value="PHOSPHATASE"/>
    <property type="match status" value="1"/>
</dbReference>
<feature type="binding site" evidence="6">
    <location>
        <position position="155"/>
    </location>
    <ligand>
        <name>Mg(2+)</name>
        <dbReference type="ChEBI" id="CHEBI:18420"/>
        <label>1</label>
        <note>catalytic</note>
    </ligand>
</feature>
<sequence>MDSPYSTELSIAIPAIQLAARISKHVLASANKGTIEKAEDLSPVTVADFAIQAYLTKVLSSSFPADSFVGEESAAALRANPELLQRVYDVIHECIDEVSSSATGDDENESRISIVNVVKRGAPESKEQVCELVDRCGDGGKDGLSADSGRTWVFDPIDGTKTFVRGEQYAINVALLEGGRQILSVVACPLLSRKATAPVGNASVFKTDDGEDGCIVYAVRGFGAYAKPLFVGQGTGLAECASEPLKRHADGVTVSGLRSVSCWNLLDSGVDDAHKAATERLGVEFPGSDLLGWVPRWVALALGLANMTVWVYKRRDRYAKIWDHAGAMLLFEEVGGMITDVDGKEIDLTKGRKLTANFGFVAAPRSVHHVVLKAVRQTLKDQGKEALLNAA</sequence>
<dbReference type="Proteomes" id="UP001281003">
    <property type="component" value="Unassembled WGS sequence"/>
</dbReference>
<protein>
    <recommendedName>
        <fullName evidence="10">3'(2'),5'-bisphosphate nucleotidase</fullName>
    </recommendedName>
</protein>
<evidence type="ECO:0000313" key="8">
    <source>
        <dbReference type="EMBL" id="KAK3392540.1"/>
    </source>
</evidence>
<feature type="binding site" evidence="6">
    <location>
        <position position="323"/>
    </location>
    <ligand>
        <name>Mg(2+)</name>
        <dbReference type="ChEBI" id="CHEBI:18420"/>
        <label>1</label>
        <note>catalytic</note>
    </ligand>
</feature>
<evidence type="ECO:0000256" key="1">
    <source>
        <dbReference type="ARBA" id="ARBA00001946"/>
    </source>
</evidence>
<keyword evidence="7" id="KW-0472">Membrane</keyword>
<keyword evidence="7" id="KW-1133">Transmembrane helix</keyword>
<keyword evidence="5 6" id="KW-0460">Magnesium</keyword>
<accession>A0AAE0P3H5</accession>
<dbReference type="Gene3D" id="3.40.190.80">
    <property type="match status" value="1"/>
</dbReference>
<organism evidence="8 9">
    <name type="scientific">Sordaria brevicollis</name>
    <dbReference type="NCBI Taxonomy" id="83679"/>
    <lineage>
        <taxon>Eukaryota</taxon>
        <taxon>Fungi</taxon>
        <taxon>Dikarya</taxon>
        <taxon>Ascomycota</taxon>
        <taxon>Pezizomycotina</taxon>
        <taxon>Sordariomycetes</taxon>
        <taxon>Sordariomycetidae</taxon>
        <taxon>Sordariales</taxon>
        <taxon>Sordariaceae</taxon>
        <taxon>Sordaria</taxon>
    </lineage>
</organism>
<evidence type="ECO:0000313" key="9">
    <source>
        <dbReference type="Proteomes" id="UP001281003"/>
    </source>
</evidence>
<keyword evidence="3 6" id="KW-0479">Metal-binding</keyword>
<dbReference type="InterPro" id="IPR051090">
    <property type="entry name" value="Inositol_monoP_superfamily"/>
</dbReference>
<dbReference type="GO" id="GO:0000103">
    <property type="term" value="P:sulfate assimilation"/>
    <property type="evidence" value="ECO:0007669"/>
    <property type="project" value="TreeGrafter"/>
</dbReference>
<evidence type="ECO:0008006" key="10">
    <source>
        <dbReference type="Google" id="ProtNLM"/>
    </source>
</evidence>
<feature type="transmembrane region" description="Helical" evidence="7">
    <location>
        <begin position="293"/>
        <end position="312"/>
    </location>
</feature>
<comment type="caution">
    <text evidence="8">The sequence shown here is derived from an EMBL/GenBank/DDBJ whole genome shotgun (WGS) entry which is preliminary data.</text>
</comment>